<proteinExistence type="predicted"/>
<protein>
    <recommendedName>
        <fullName evidence="4">HEAT repeat protein</fullName>
    </recommendedName>
</protein>
<feature type="compositionally biased region" description="Basic and acidic residues" evidence="1">
    <location>
        <begin position="20"/>
        <end position="39"/>
    </location>
</feature>
<feature type="region of interest" description="Disordered" evidence="1">
    <location>
        <begin position="1"/>
        <end position="62"/>
    </location>
</feature>
<reference evidence="2 3" key="1">
    <citation type="journal article" date="2019" name="Int. J. Syst. Evol. Microbiol.">
        <title>The Global Catalogue of Microorganisms (GCM) 10K type strain sequencing project: providing services to taxonomists for standard genome sequencing and annotation.</title>
        <authorList>
            <consortium name="The Broad Institute Genomics Platform"/>
            <consortium name="The Broad Institute Genome Sequencing Center for Infectious Disease"/>
            <person name="Wu L."/>
            <person name="Ma J."/>
        </authorList>
    </citation>
    <scope>NUCLEOTIDE SEQUENCE [LARGE SCALE GENOMIC DNA]</scope>
    <source>
        <strain evidence="2 3">JCM 14560</strain>
    </source>
</reference>
<dbReference type="EMBL" id="BAAANT010000003">
    <property type="protein sequence ID" value="GAA2133288.1"/>
    <property type="molecule type" value="Genomic_DNA"/>
</dbReference>
<dbReference type="Proteomes" id="UP001422759">
    <property type="component" value="Unassembled WGS sequence"/>
</dbReference>
<feature type="compositionally biased region" description="Basic and acidic residues" evidence="1">
    <location>
        <begin position="50"/>
        <end position="62"/>
    </location>
</feature>
<name>A0ABN2YXX1_9ACTN</name>
<evidence type="ECO:0000313" key="2">
    <source>
        <dbReference type="EMBL" id="GAA2133288.1"/>
    </source>
</evidence>
<accession>A0ABN2YXX1</accession>
<evidence type="ECO:0000313" key="3">
    <source>
        <dbReference type="Proteomes" id="UP001422759"/>
    </source>
</evidence>
<evidence type="ECO:0000256" key="1">
    <source>
        <dbReference type="SAM" id="MobiDB-lite"/>
    </source>
</evidence>
<keyword evidence="3" id="KW-1185">Reference proteome</keyword>
<evidence type="ECO:0008006" key="4">
    <source>
        <dbReference type="Google" id="ProtNLM"/>
    </source>
</evidence>
<gene>
    <name evidence="2" type="ORF">GCM10009760_09290</name>
</gene>
<comment type="caution">
    <text evidence="2">The sequence shown here is derived from an EMBL/GenBank/DDBJ whole genome shotgun (WGS) entry which is preliminary data.</text>
</comment>
<organism evidence="2 3">
    <name type="scientific">Kitasatospora kazusensis</name>
    <dbReference type="NCBI Taxonomy" id="407974"/>
    <lineage>
        <taxon>Bacteria</taxon>
        <taxon>Bacillati</taxon>
        <taxon>Actinomycetota</taxon>
        <taxon>Actinomycetes</taxon>
        <taxon>Kitasatosporales</taxon>
        <taxon>Streptomycetaceae</taxon>
        <taxon>Kitasatospora</taxon>
    </lineage>
</organism>
<sequence length="764" mass="84013">MAEEPCEPDGTAEPGVGEARSSDLRDEQWSESFRVRETGPEAGANGSDRVSTEHSVDEDPAVREAQRALRAAVAELRQEALFNFGEMTAVKLNAVLGQLLEHSELPRRYLETVRAVFAEPDGYPTAYKAFEEPGAVLVLPREPGAGRTFTAHALLADLHLRTGARVGPLSFGGTERFPLHRLPREENAGYLLELPTDEENFAVGADFGAMLHNIQRALRNRSSRLIVLTTPEQWRRVRGQAPAGVVPNLAAPDPMKVAATWLKAEAPGTDAQRWLEDERIAGLLHGQKPSDVLQVVALILKADQSKPTAEKADAGSDPFNAKVLSVVKARTAWREELLTWHKKPGRTSFERNFLLVAALLRNASVAHVYAQTAELCSLFKNPVSLAGQEAPGVVELVDEIKAELDHTDDTLDFGKPGWDDAVLSYFWIDRPMARKTFLSWMAEAPTTKTSEFLESFTHDDQLLLANRVGAFAVRWATRHKKPDPLEQIITAWRRDTGLWNAATDLISAAALHPTMGRFIHELLLRWSKSNDDPALRKLAVDVCAGEFGRRYTGKALVRLGYAAGSADPEVQKSLRAAVRTIWSDPTARESLFTSITQWCRPGSDRLVSGRRAFAALAALPPGGGGTASDLPALLVPGVEDSEFHAKPKDLSIGWSALLASGEDDEELVYALNLWMDTAHQHSHFQPLVFSVLRGALDVADPALARQLRHRLNDLLYAWQPSPAADADPGRVRLRHELADLLNLDRSRAVALYHPRAAGRFPEGV</sequence>